<feature type="signal peptide" evidence="5">
    <location>
        <begin position="1"/>
        <end position="23"/>
    </location>
</feature>
<evidence type="ECO:0000256" key="5">
    <source>
        <dbReference type="SAM" id="SignalP"/>
    </source>
</evidence>
<feature type="chain" id="PRO_5043046018" evidence="5">
    <location>
        <begin position="24"/>
        <end position="276"/>
    </location>
</feature>
<protein>
    <submittedName>
        <fullName evidence="7">Transporter substrate-binding domain-containing protein</fullName>
    </submittedName>
</protein>
<dbReference type="PANTHER" id="PTHR35936">
    <property type="entry name" value="MEMBRANE-BOUND LYTIC MUREIN TRANSGLYCOSYLASE F"/>
    <property type="match status" value="1"/>
</dbReference>
<evidence type="ECO:0000256" key="4">
    <source>
        <dbReference type="RuleBase" id="RU003744"/>
    </source>
</evidence>
<evidence type="ECO:0000259" key="6">
    <source>
        <dbReference type="SMART" id="SM00062"/>
    </source>
</evidence>
<feature type="domain" description="Solute-binding protein family 3/N-terminal" evidence="6">
    <location>
        <begin position="46"/>
        <end position="274"/>
    </location>
</feature>
<keyword evidence="8" id="KW-1185">Reference proteome</keyword>
<proteinExistence type="inferred from homology"/>
<dbReference type="AlphaFoldDB" id="A0AAP6MLW5"/>
<dbReference type="GO" id="GO:0030313">
    <property type="term" value="C:cell envelope"/>
    <property type="evidence" value="ECO:0007669"/>
    <property type="project" value="UniProtKB-SubCell"/>
</dbReference>
<dbReference type="PANTHER" id="PTHR35936:SF35">
    <property type="entry name" value="L-CYSTINE-BINDING PROTEIN TCYJ"/>
    <property type="match status" value="1"/>
</dbReference>
<evidence type="ECO:0000313" key="8">
    <source>
        <dbReference type="Proteomes" id="UP001302316"/>
    </source>
</evidence>
<dbReference type="SMART" id="SM00062">
    <property type="entry name" value="PBPb"/>
    <property type="match status" value="1"/>
</dbReference>
<keyword evidence="3 5" id="KW-0732">Signal</keyword>
<dbReference type="Gene3D" id="3.40.190.10">
    <property type="entry name" value="Periplasmic binding protein-like II"/>
    <property type="match status" value="2"/>
</dbReference>
<evidence type="ECO:0000313" key="7">
    <source>
        <dbReference type="EMBL" id="MEA5445152.1"/>
    </source>
</evidence>
<organism evidence="7 8">
    <name type="scientific">Natronospira elongata</name>
    <dbReference type="NCBI Taxonomy" id="3110268"/>
    <lineage>
        <taxon>Bacteria</taxon>
        <taxon>Pseudomonadati</taxon>
        <taxon>Pseudomonadota</taxon>
        <taxon>Gammaproteobacteria</taxon>
        <taxon>Natronospirales</taxon>
        <taxon>Natronospiraceae</taxon>
        <taxon>Natronospira</taxon>
    </lineage>
</organism>
<dbReference type="EMBL" id="JAYGII010000006">
    <property type="protein sequence ID" value="MEA5445152.1"/>
    <property type="molecule type" value="Genomic_DNA"/>
</dbReference>
<name>A0AAP6MLW5_9GAMM</name>
<comment type="caution">
    <text evidence="7">The sequence shown here is derived from an EMBL/GenBank/DDBJ whole genome shotgun (WGS) entry which is preliminary data.</text>
</comment>
<dbReference type="RefSeq" id="WP_346050781.1">
    <property type="nucleotide sequence ID" value="NZ_JAYGII010000006.1"/>
</dbReference>
<gene>
    <name evidence="7" type="ORF">VCB98_04865</name>
</gene>
<evidence type="ECO:0000256" key="2">
    <source>
        <dbReference type="ARBA" id="ARBA00010333"/>
    </source>
</evidence>
<dbReference type="SUPFAM" id="SSF53850">
    <property type="entry name" value="Periplasmic binding protein-like II"/>
    <property type="match status" value="1"/>
</dbReference>
<dbReference type="PROSITE" id="PS51257">
    <property type="entry name" value="PROKAR_LIPOPROTEIN"/>
    <property type="match status" value="1"/>
</dbReference>
<sequence>MNRTTMHGLAWCLLLLFLMACEAPDENGAVDDDAVAETPEATTDCELVMGWDPWEPYQYRTPTGEVAGLDVELVSAAAEKAGCELEYHQADFVSLLAALRDGEIDFIPGATRTAAREEFAYFSIPYRDETFAIWVRAEDLDLYQDESLESLLQQRRRVGLTEGFLYGDEAEAVIANPDYERYLTSARIGDINLLRLLEHDIDALIEDPFVAASVQRRLGLEDQVARLEQELSSGEVTLMFSRESVDQSLVERFDEALQALIEGNVRDEITTRYQTQ</sequence>
<evidence type="ECO:0000256" key="3">
    <source>
        <dbReference type="ARBA" id="ARBA00022729"/>
    </source>
</evidence>
<dbReference type="PROSITE" id="PS01039">
    <property type="entry name" value="SBP_BACTERIAL_3"/>
    <property type="match status" value="1"/>
</dbReference>
<dbReference type="InterPro" id="IPR018313">
    <property type="entry name" value="SBP_3_CS"/>
</dbReference>
<dbReference type="Pfam" id="PF00497">
    <property type="entry name" value="SBP_bac_3"/>
    <property type="match status" value="1"/>
</dbReference>
<reference evidence="7 8" key="1">
    <citation type="submission" date="2023-12" db="EMBL/GenBank/DDBJ databases">
        <title>Whole-genome sequencing of halo(alkali)philic microorganisms from hypersaline lakes.</title>
        <authorList>
            <person name="Sorokin D.Y."/>
            <person name="Merkel A.Y."/>
            <person name="Messina E."/>
            <person name="Yakimov M."/>
        </authorList>
    </citation>
    <scope>NUCLEOTIDE SEQUENCE [LARGE SCALE GENOMIC DNA]</scope>
    <source>
        <strain evidence="7 8">AB-CW1</strain>
    </source>
</reference>
<comment type="similarity">
    <text evidence="2 4">Belongs to the bacterial solute-binding protein 3 family.</text>
</comment>
<accession>A0AAP6MLW5</accession>
<dbReference type="InterPro" id="IPR001638">
    <property type="entry name" value="Solute-binding_3/MltF_N"/>
</dbReference>
<comment type="subcellular location">
    <subcellularLocation>
        <location evidence="1">Cell envelope</location>
    </subcellularLocation>
</comment>
<dbReference type="Proteomes" id="UP001302316">
    <property type="component" value="Unassembled WGS sequence"/>
</dbReference>
<evidence type="ECO:0000256" key="1">
    <source>
        <dbReference type="ARBA" id="ARBA00004196"/>
    </source>
</evidence>